<keyword evidence="2" id="KW-0812">Transmembrane</keyword>
<dbReference type="Pfam" id="PF04991">
    <property type="entry name" value="LicD"/>
    <property type="match status" value="1"/>
</dbReference>
<name>A0A292PUU5_9PEZI</name>
<dbReference type="GO" id="GO:0016020">
    <property type="term" value="C:membrane"/>
    <property type="evidence" value="ECO:0007669"/>
    <property type="project" value="UniProtKB-SubCell"/>
</dbReference>
<keyword evidence="8" id="KW-1185">Reference proteome</keyword>
<evidence type="ECO:0000259" key="6">
    <source>
        <dbReference type="Pfam" id="PF04991"/>
    </source>
</evidence>
<proteinExistence type="predicted"/>
<evidence type="ECO:0000256" key="5">
    <source>
        <dbReference type="SAM" id="SignalP"/>
    </source>
</evidence>
<dbReference type="InterPro" id="IPR007074">
    <property type="entry name" value="LicD/FKTN/FKRP_NTP_transf"/>
</dbReference>
<dbReference type="AlphaFoldDB" id="A0A292PUU5"/>
<accession>A0A292PUU5</accession>
<dbReference type="PANTHER" id="PTHR15407">
    <property type="entry name" value="FUKUTIN-RELATED"/>
    <property type="match status" value="1"/>
</dbReference>
<feature type="chain" id="PRO_5011996500" description="LicD/FKTN/FKRP nucleotidyltransferase domain-containing protein" evidence="5">
    <location>
        <begin position="22"/>
        <end position="360"/>
    </location>
</feature>
<comment type="subcellular location">
    <subcellularLocation>
        <location evidence="1">Membrane</location>
        <topology evidence="1">Single-pass membrane protein</topology>
    </subcellularLocation>
</comment>
<evidence type="ECO:0000313" key="7">
    <source>
        <dbReference type="EMBL" id="CUS11319.1"/>
    </source>
</evidence>
<keyword evidence="4" id="KW-0472">Membrane</keyword>
<reference evidence="7" key="1">
    <citation type="submission" date="2015-10" db="EMBL/GenBank/DDBJ databases">
        <authorList>
            <person name="Regsiter A."/>
            <person name="william w."/>
        </authorList>
    </citation>
    <scope>NUCLEOTIDE SEQUENCE</scope>
    <source>
        <strain evidence="7">Montdore</strain>
    </source>
</reference>
<dbReference type="PANTHER" id="PTHR15407:SF28">
    <property type="entry name" value="RIBITOL-5-PHOSPHATE TRANSFERASE FKTN"/>
    <property type="match status" value="1"/>
</dbReference>
<dbReference type="GO" id="GO:0009100">
    <property type="term" value="P:glycoprotein metabolic process"/>
    <property type="evidence" value="ECO:0007669"/>
    <property type="project" value="UniProtKB-ARBA"/>
</dbReference>
<dbReference type="EMBL" id="LN891025">
    <property type="protein sequence ID" value="CUS11319.1"/>
    <property type="molecule type" value="Genomic_DNA"/>
</dbReference>
<feature type="signal peptide" evidence="5">
    <location>
        <begin position="1"/>
        <end position="21"/>
    </location>
</feature>
<dbReference type="Proteomes" id="UP001412239">
    <property type="component" value="Unassembled WGS sequence"/>
</dbReference>
<evidence type="ECO:0000256" key="2">
    <source>
        <dbReference type="ARBA" id="ARBA00022692"/>
    </source>
</evidence>
<organism evidence="7 8">
    <name type="scientific">Tuber aestivum</name>
    <name type="common">summer truffle</name>
    <dbReference type="NCBI Taxonomy" id="59557"/>
    <lineage>
        <taxon>Eukaryota</taxon>
        <taxon>Fungi</taxon>
        <taxon>Dikarya</taxon>
        <taxon>Ascomycota</taxon>
        <taxon>Pezizomycotina</taxon>
        <taxon>Pezizomycetes</taxon>
        <taxon>Pezizales</taxon>
        <taxon>Tuberaceae</taxon>
        <taxon>Tuber</taxon>
    </lineage>
</organism>
<feature type="domain" description="LicD/FKTN/FKRP nucleotidyltransferase" evidence="6">
    <location>
        <begin position="141"/>
        <end position="248"/>
    </location>
</feature>
<evidence type="ECO:0000256" key="4">
    <source>
        <dbReference type="ARBA" id="ARBA00023136"/>
    </source>
</evidence>
<evidence type="ECO:0000256" key="1">
    <source>
        <dbReference type="ARBA" id="ARBA00004167"/>
    </source>
</evidence>
<sequence>MQMRRMLLGLVALISAVSSAAVMPRNGRGGGGKLSRPAFSKLARQEPEDTKYFRKFFFGDRSLAIEVLTFRPVSDEPGFVASPPNTPAFPLPRADVTNPGFDSNTDLTGHYDERFFSGVVDYDARLDTLKHMVRAWLLTTAKEGIETWIAHGTLLGWWWNGQILPWDWDLDVQMSADTLTMIGDKYNMTRHKYVSEDGLVVREYLLDVNPWIWQRVRGDGMNVIDARWIDVRNGLYIDITGIAETQPDSMPKILNCKNYHRYHVNDIWPLRDTTFEGAPAKIPYSFDEILIAEYRSKALVVTEYEGHRWNTKSKTWDLANDAPAGPEAERLSNHIREPERYYSVESGGFFYNVFRLLHWW</sequence>
<evidence type="ECO:0000313" key="8">
    <source>
        <dbReference type="Proteomes" id="UP001412239"/>
    </source>
</evidence>
<protein>
    <recommendedName>
        <fullName evidence="6">LicD/FKTN/FKRP nucleotidyltransferase domain-containing protein</fullName>
    </recommendedName>
</protein>
<gene>
    <name evidence="7" type="ORF">GSTUAT00004596001</name>
</gene>
<evidence type="ECO:0000256" key="3">
    <source>
        <dbReference type="ARBA" id="ARBA00022989"/>
    </source>
</evidence>
<dbReference type="InterPro" id="IPR009644">
    <property type="entry name" value="FKTN/MNN4/W02B3.4-1"/>
</dbReference>
<keyword evidence="5" id="KW-0732">Signal</keyword>
<keyword evidence="3" id="KW-1133">Transmembrane helix</keyword>